<evidence type="ECO:0000259" key="7">
    <source>
        <dbReference type="PROSITE" id="PS50041"/>
    </source>
</evidence>
<dbReference type="AlphaFoldDB" id="A0A8B7Z393"/>
<keyword evidence="2" id="KW-0964">Secreted</keyword>
<feature type="signal peptide" evidence="6">
    <location>
        <begin position="1"/>
        <end position="19"/>
    </location>
</feature>
<protein>
    <submittedName>
        <fullName evidence="10">Snaclec mucetin subunit beta-like</fullName>
    </submittedName>
</protein>
<name>A0A8B7Z393_ACAPL</name>
<keyword evidence="9" id="KW-1185">Reference proteome</keyword>
<dbReference type="InterPro" id="IPR051663">
    <property type="entry name" value="CLec_Tetranectin-domain"/>
</dbReference>
<keyword evidence="4" id="KW-0430">Lectin</keyword>
<evidence type="ECO:0000256" key="6">
    <source>
        <dbReference type="SAM" id="SignalP"/>
    </source>
</evidence>
<feature type="domain" description="Apple" evidence="8">
    <location>
        <begin position="172"/>
        <end position="253"/>
    </location>
</feature>
<dbReference type="SUPFAM" id="SSF56436">
    <property type="entry name" value="C-type lectin-like"/>
    <property type="match status" value="1"/>
</dbReference>
<dbReference type="PROSITE" id="PS00615">
    <property type="entry name" value="C_TYPE_LECTIN_1"/>
    <property type="match status" value="1"/>
</dbReference>
<dbReference type="Pfam" id="PF00024">
    <property type="entry name" value="PAN_1"/>
    <property type="match status" value="1"/>
</dbReference>
<dbReference type="InterPro" id="IPR001304">
    <property type="entry name" value="C-type_lectin-like"/>
</dbReference>
<evidence type="ECO:0000313" key="9">
    <source>
        <dbReference type="Proteomes" id="UP000694845"/>
    </source>
</evidence>
<dbReference type="KEGG" id="aplc:110983146"/>
<reference evidence="10" key="1">
    <citation type="submission" date="2025-08" db="UniProtKB">
        <authorList>
            <consortium name="RefSeq"/>
        </authorList>
    </citation>
    <scope>IDENTIFICATION</scope>
</reference>
<feature type="domain" description="C-type lectin" evidence="7">
    <location>
        <begin position="39"/>
        <end position="163"/>
    </location>
</feature>
<comment type="subcellular location">
    <subcellularLocation>
        <location evidence="1">Secreted</location>
    </subcellularLocation>
</comment>
<organism evidence="9 10">
    <name type="scientific">Acanthaster planci</name>
    <name type="common">Crown-of-thorns starfish</name>
    <dbReference type="NCBI Taxonomy" id="133434"/>
    <lineage>
        <taxon>Eukaryota</taxon>
        <taxon>Metazoa</taxon>
        <taxon>Echinodermata</taxon>
        <taxon>Eleutherozoa</taxon>
        <taxon>Asterozoa</taxon>
        <taxon>Asteroidea</taxon>
        <taxon>Valvatacea</taxon>
        <taxon>Valvatida</taxon>
        <taxon>Acanthasteridae</taxon>
        <taxon>Acanthaster</taxon>
    </lineage>
</organism>
<gene>
    <name evidence="10" type="primary">LOC110983146</name>
</gene>
<dbReference type="OMA" id="WIGCKEN"/>
<dbReference type="GO" id="GO:0030246">
    <property type="term" value="F:carbohydrate binding"/>
    <property type="evidence" value="ECO:0007669"/>
    <property type="project" value="UniProtKB-KW"/>
</dbReference>
<evidence type="ECO:0000256" key="5">
    <source>
        <dbReference type="ARBA" id="ARBA00023157"/>
    </source>
</evidence>
<dbReference type="SMART" id="SM00034">
    <property type="entry name" value="CLECT"/>
    <property type="match status" value="1"/>
</dbReference>
<dbReference type="Proteomes" id="UP000694845">
    <property type="component" value="Unplaced"/>
</dbReference>
<dbReference type="GO" id="GO:0008083">
    <property type="term" value="F:growth factor activity"/>
    <property type="evidence" value="ECO:0007669"/>
    <property type="project" value="TreeGrafter"/>
</dbReference>
<dbReference type="OrthoDB" id="6141373at2759"/>
<dbReference type="PANTHER" id="PTHR22799">
    <property type="entry name" value="TETRANECTIN-RELATED"/>
    <property type="match status" value="1"/>
</dbReference>
<keyword evidence="5" id="KW-1015">Disulfide bond</keyword>
<dbReference type="RefSeq" id="XP_022097836.1">
    <property type="nucleotide sequence ID" value="XM_022242144.1"/>
</dbReference>
<evidence type="ECO:0000259" key="8">
    <source>
        <dbReference type="PROSITE" id="PS50948"/>
    </source>
</evidence>
<dbReference type="Pfam" id="PF00059">
    <property type="entry name" value="Lectin_C"/>
    <property type="match status" value="1"/>
</dbReference>
<accession>A0A8B7Z393</accession>
<dbReference type="PROSITE" id="PS50041">
    <property type="entry name" value="C_TYPE_LECTIN_2"/>
    <property type="match status" value="1"/>
</dbReference>
<evidence type="ECO:0000256" key="4">
    <source>
        <dbReference type="ARBA" id="ARBA00022734"/>
    </source>
</evidence>
<evidence type="ECO:0000256" key="2">
    <source>
        <dbReference type="ARBA" id="ARBA00022525"/>
    </source>
</evidence>
<dbReference type="GO" id="GO:0005615">
    <property type="term" value="C:extracellular space"/>
    <property type="evidence" value="ECO:0007669"/>
    <property type="project" value="TreeGrafter"/>
</dbReference>
<dbReference type="InterPro" id="IPR016187">
    <property type="entry name" value="CTDL_fold"/>
</dbReference>
<dbReference type="GeneID" id="110983146"/>
<dbReference type="InterPro" id="IPR018378">
    <property type="entry name" value="C-type_lectin_CS"/>
</dbReference>
<dbReference type="Gene3D" id="3.10.100.10">
    <property type="entry name" value="Mannose-Binding Protein A, subunit A"/>
    <property type="match status" value="1"/>
</dbReference>
<dbReference type="InterPro" id="IPR003609">
    <property type="entry name" value="Pan_app"/>
</dbReference>
<dbReference type="PROSITE" id="PS50948">
    <property type="entry name" value="PAN"/>
    <property type="match status" value="1"/>
</dbReference>
<evidence type="ECO:0000313" key="10">
    <source>
        <dbReference type="RefSeq" id="XP_022097836.1"/>
    </source>
</evidence>
<keyword evidence="3 6" id="KW-0732">Signal</keyword>
<feature type="chain" id="PRO_5034215133" evidence="6">
    <location>
        <begin position="20"/>
        <end position="253"/>
    </location>
</feature>
<proteinExistence type="predicted"/>
<dbReference type="InterPro" id="IPR016186">
    <property type="entry name" value="C-type_lectin-like/link_sf"/>
</dbReference>
<evidence type="ECO:0000256" key="1">
    <source>
        <dbReference type="ARBA" id="ARBA00004613"/>
    </source>
</evidence>
<dbReference type="CDD" id="cd00037">
    <property type="entry name" value="CLECT"/>
    <property type="match status" value="1"/>
</dbReference>
<sequence>MFRIRIFIAYATITWIVNATKDQAFYGQFLTCPTGWLKWQESCYILLPRKMNFNNASRVCNEPGTTMIVPDSQEEHDFIWHKMKIWMQQHGAVNDSDLQVWIGCKNTDTSQLRCQGETDIHTYRNWGPSQPDSESERCVRMAEMFGGKWGDHSCGMLFHVVCERKANFPGHCRSLAHFVRVPQTCLLNHDYKSSHVRGFEECALMCWVEPLCYSFNLLHRGDGELICQLNHAGIAEADEVHVDIQNNCSLYIK</sequence>
<evidence type="ECO:0000256" key="3">
    <source>
        <dbReference type="ARBA" id="ARBA00022729"/>
    </source>
</evidence>
<dbReference type="PANTHER" id="PTHR22799:SF1">
    <property type="entry name" value="C-TYPE LECTIN DOMAIN FAMILY 11 MEMBER A"/>
    <property type="match status" value="1"/>
</dbReference>
<dbReference type="SUPFAM" id="SSF57414">
    <property type="entry name" value="Hairpin loop containing domain-like"/>
    <property type="match status" value="1"/>
</dbReference>